<accession>A0A518GGR0</accession>
<keyword evidence="5" id="KW-1185">Reference proteome</keyword>
<dbReference type="RefSeq" id="WP_145085684.1">
    <property type="nucleotide sequence ID" value="NZ_CP036298.1"/>
</dbReference>
<dbReference type="KEGG" id="ahel:Q31a_61720"/>
<feature type="domain" description="Ketoreductase" evidence="3">
    <location>
        <begin position="9"/>
        <end position="192"/>
    </location>
</feature>
<evidence type="ECO:0000313" key="4">
    <source>
        <dbReference type="EMBL" id="QDV27779.1"/>
    </source>
</evidence>
<evidence type="ECO:0000259" key="3">
    <source>
        <dbReference type="SMART" id="SM00822"/>
    </source>
</evidence>
<dbReference type="EC" id="1.-.-.-" evidence="4"/>
<dbReference type="PROSITE" id="PS00061">
    <property type="entry name" value="ADH_SHORT"/>
    <property type="match status" value="1"/>
</dbReference>
<evidence type="ECO:0000256" key="2">
    <source>
        <dbReference type="ARBA" id="ARBA00023002"/>
    </source>
</evidence>
<dbReference type="InterPro" id="IPR020904">
    <property type="entry name" value="Sc_DH/Rdtase_CS"/>
</dbReference>
<dbReference type="InterPro" id="IPR002347">
    <property type="entry name" value="SDR_fam"/>
</dbReference>
<evidence type="ECO:0000313" key="5">
    <source>
        <dbReference type="Proteomes" id="UP000318017"/>
    </source>
</evidence>
<evidence type="ECO:0000256" key="1">
    <source>
        <dbReference type="ARBA" id="ARBA00006484"/>
    </source>
</evidence>
<dbReference type="Pfam" id="PF00106">
    <property type="entry name" value="adh_short"/>
    <property type="match status" value="1"/>
</dbReference>
<reference evidence="4 5" key="1">
    <citation type="submission" date="2019-02" db="EMBL/GenBank/DDBJ databases">
        <title>Deep-cultivation of Planctomycetes and their phenomic and genomic characterization uncovers novel biology.</title>
        <authorList>
            <person name="Wiegand S."/>
            <person name="Jogler M."/>
            <person name="Boedeker C."/>
            <person name="Pinto D."/>
            <person name="Vollmers J."/>
            <person name="Rivas-Marin E."/>
            <person name="Kohn T."/>
            <person name="Peeters S.H."/>
            <person name="Heuer A."/>
            <person name="Rast P."/>
            <person name="Oberbeckmann S."/>
            <person name="Bunk B."/>
            <person name="Jeske O."/>
            <person name="Meyerdierks A."/>
            <person name="Storesund J.E."/>
            <person name="Kallscheuer N."/>
            <person name="Luecker S."/>
            <person name="Lage O.M."/>
            <person name="Pohl T."/>
            <person name="Merkel B.J."/>
            <person name="Hornburger P."/>
            <person name="Mueller R.-W."/>
            <person name="Bruemmer F."/>
            <person name="Labrenz M."/>
            <person name="Spormann A.M."/>
            <person name="Op den Camp H."/>
            <person name="Overmann J."/>
            <person name="Amann R."/>
            <person name="Jetten M.S.M."/>
            <person name="Mascher T."/>
            <person name="Medema M.H."/>
            <person name="Devos D.P."/>
            <person name="Kaster A.-K."/>
            <person name="Ovreas L."/>
            <person name="Rohde M."/>
            <person name="Galperin M.Y."/>
            <person name="Jogler C."/>
        </authorList>
    </citation>
    <scope>NUCLEOTIDE SEQUENCE [LARGE SCALE GENOMIC DNA]</scope>
    <source>
        <strain evidence="4 5">Q31a</strain>
    </source>
</reference>
<proteinExistence type="inferred from homology"/>
<name>A0A518GGR0_9BACT</name>
<dbReference type="GO" id="GO:0016491">
    <property type="term" value="F:oxidoreductase activity"/>
    <property type="evidence" value="ECO:0007669"/>
    <property type="project" value="UniProtKB-KW"/>
</dbReference>
<dbReference type="Gene3D" id="3.40.50.720">
    <property type="entry name" value="NAD(P)-binding Rossmann-like Domain"/>
    <property type="match status" value="1"/>
</dbReference>
<dbReference type="PRINTS" id="PR00081">
    <property type="entry name" value="GDHRDH"/>
</dbReference>
<dbReference type="PANTHER" id="PTHR44196">
    <property type="entry name" value="DEHYDROGENASE/REDUCTASE SDR FAMILY MEMBER 7B"/>
    <property type="match status" value="1"/>
</dbReference>
<dbReference type="GO" id="GO:0016020">
    <property type="term" value="C:membrane"/>
    <property type="evidence" value="ECO:0007669"/>
    <property type="project" value="TreeGrafter"/>
</dbReference>
<organism evidence="4 5">
    <name type="scientific">Aureliella helgolandensis</name>
    <dbReference type="NCBI Taxonomy" id="2527968"/>
    <lineage>
        <taxon>Bacteria</taxon>
        <taxon>Pseudomonadati</taxon>
        <taxon>Planctomycetota</taxon>
        <taxon>Planctomycetia</taxon>
        <taxon>Pirellulales</taxon>
        <taxon>Pirellulaceae</taxon>
        <taxon>Aureliella</taxon>
    </lineage>
</organism>
<dbReference type="SUPFAM" id="SSF51735">
    <property type="entry name" value="NAD(P)-binding Rossmann-fold domains"/>
    <property type="match status" value="1"/>
</dbReference>
<dbReference type="InterPro" id="IPR057326">
    <property type="entry name" value="KR_dom"/>
</dbReference>
<dbReference type="SMART" id="SM00822">
    <property type="entry name" value="PKS_KR"/>
    <property type="match status" value="1"/>
</dbReference>
<sequence length="275" mass="29473">MNSSPWKGKTAIICGASSGLGRSLACNLAQQSAKRLVLVARTPEPLANLARDLSQRDPTLNISVHSLDLQHREEVEALVVKLKQQNLQADIVIQAAGLSDRGTLQTLSSSRLQELLQANLSTSLNALQCFQPLVTSPGGVFVFIGSLASIFTPRFIGGYAIAKHALAGMAGQARMELAEVGVHVLLACPGPIARPDAGTRYNALSQPSDLPDAALQPGGGAKLKGLDVRRLAQDILLAAHRRQPELIRPRKARLLHILSAISPRIGDWYLRKQTS</sequence>
<dbReference type="OrthoDB" id="151996at2"/>
<comment type="similarity">
    <text evidence="1">Belongs to the short-chain dehydrogenases/reductases (SDR) family.</text>
</comment>
<dbReference type="AlphaFoldDB" id="A0A518GGR0"/>
<dbReference type="PANTHER" id="PTHR44196:SF1">
    <property type="entry name" value="DEHYDROGENASE_REDUCTASE SDR FAMILY MEMBER 7B"/>
    <property type="match status" value="1"/>
</dbReference>
<gene>
    <name evidence="4" type="ORF">Q31a_61720</name>
</gene>
<dbReference type="Proteomes" id="UP000318017">
    <property type="component" value="Chromosome"/>
</dbReference>
<dbReference type="InterPro" id="IPR036291">
    <property type="entry name" value="NAD(P)-bd_dom_sf"/>
</dbReference>
<keyword evidence="2 4" id="KW-0560">Oxidoreductase</keyword>
<dbReference type="EMBL" id="CP036298">
    <property type="protein sequence ID" value="QDV27779.1"/>
    <property type="molecule type" value="Genomic_DNA"/>
</dbReference>
<protein>
    <submittedName>
        <fullName evidence="4">Putative oxidoreductase</fullName>
        <ecNumber evidence="4">1.-.-.-</ecNumber>
    </submittedName>
</protein>